<keyword evidence="3 6" id="KW-0732">Signal</keyword>
<dbReference type="InterPro" id="IPR000259">
    <property type="entry name" value="Adhesion_dom_fimbrial"/>
</dbReference>
<dbReference type="GO" id="GO:0009289">
    <property type="term" value="C:pilus"/>
    <property type="evidence" value="ECO:0007669"/>
    <property type="project" value="UniProtKB-SubCell"/>
</dbReference>
<dbReference type="RefSeq" id="WP_033773802.1">
    <property type="nucleotide sequence ID" value="NZ_CP034470.1"/>
</dbReference>
<organism evidence="8 9">
    <name type="scientific">Enterobacter agglomerans</name>
    <name type="common">Erwinia herbicola</name>
    <name type="synonym">Pantoea agglomerans</name>
    <dbReference type="NCBI Taxonomy" id="549"/>
    <lineage>
        <taxon>Bacteria</taxon>
        <taxon>Pseudomonadati</taxon>
        <taxon>Pseudomonadota</taxon>
        <taxon>Gammaproteobacteria</taxon>
        <taxon>Enterobacterales</taxon>
        <taxon>Erwiniaceae</taxon>
        <taxon>Pantoea</taxon>
        <taxon>Pantoea agglomerans group</taxon>
    </lineage>
</organism>
<evidence type="ECO:0000256" key="5">
    <source>
        <dbReference type="SAM" id="MobiDB-lite"/>
    </source>
</evidence>
<dbReference type="PANTHER" id="PTHR33420">
    <property type="entry name" value="FIMBRIAL SUBUNIT ELFA-RELATED"/>
    <property type="match status" value="1"/>
</dbReference>
<evidence type="ECO:0000259" key="7">
    <source>
        <dbReference type="Pfam" id="PF00419"/>
    </source>
</evidence>
<dbReference type="EMBL" id="WKLC01000057">
    <property type="protein sequence ID" value="MSE14122.1"/>
    <property type="molecule type" value="Genomic_DNA"/>
</dbReference>
<comment type="similarity">
    <text evidence="2">Belongs to the fimbrial protein family.</text>
</comment>
<dbReference type="Proteomes" id="UP000461948">
    <property type="component" value="Unassembled WGS sequence"/>
</dbReference>
<evidence type="ECO:0000256" key="3">
    <source>
        <dbReference type="ARBA" id="ARBA00022729"/>
    </source>
</evidence>
<evidence type="ECO:0000313" key="9">
    <source>
        <dbReference type="Proteomes" id="UP000461948"/>
    </source>
</evidence>
<name>A0A7X2MIZ7_ENTAG</name>
<evidence type="ECO:0000256" key="2">
    <source>
        <dbReference type="ARBA" id="ARBA00006671"/>
    </source>
</evidence>
<feature type="domain" description="Fimbrial-type adhesion" evidence="7">
    <location>
        <begin position="50"/>
        <end position="195"/>
    </location>
</feature>
<evidence type="ECO:0000313" key="8">
    <source>
        <dbReference type="EMBL" id="MSE14122.1"/>
    </source>
</evidence>
<dbReference type="Pfam" id="PF00419">
    <property type="entry name" value="Fimbrial"/>
    <property type="match status" value="1"/>
</dbReference>
<feature type="region of interest" description="Disordered" evidence="5">
    <location>
        <begin position="26"/>
        <end position="46"/>
    </location>
</feature>
<accession>A0A7X2MIZ7</accession>
<feature type="signal peptide" evidence="6">
    <location>
        <begin position="1"/>
        <end position="23"/>
    </location>
</feature>
<protein>
    <submittedName>
        <fullName evidence="8">Fimbrial protein</fullName>
    </submittedName>
</protein>
<dbReference type="Gene3D" id="2.60.40.1090">
    <property type="entry name" value="Fimbrial-type adhesion domain"/>
    <property type="match status" value="1"/>
</dbReference>
<dbReference type="InterPro" id="IPR036937">
    <property type="entry name" value="Adhesion_dom_fimbrial_sf"/>
</dbReference>
<comment type="caution">
    <text evidence="8">The sequence shown here is derived from an EMBL/GenBank/DDBJ whole genome shotgun (WGS) entry which is preliminary data.</text>
</comment>
<dbReference type="InterPro" id="IPR050263">
    <property type="entry name" value="Bact_Fimbrial_Adh_Pro"/>
</dbReference>
<sequence>MNIRKHILPVALAGLMVSGSALATPADGPSPITPNPGAAAGTQGAGGEVKFTGEITDVSCDVSTASKNQSVDLGKWAKSYFESRNETTETPFTISVKDCPSSVKTVAVLFDGDKDSGDNSLLKVTSGGASGVGIKLYEADRSTPIAIGSVSKAVSLVTADEGGSADLNFFADYKSDGAPIAVGAANSVSNFVMIYN</sequence>
<evidence type="ECO:0000256" key="6">
    <source>
        <dbReference type="SAM" id="SignalP"/>
    </source>
</evidence>
<dbReference type="PANTHER" id="PTHR33420:SF3">
    <property type="entry name" value="FIMBRIAL SUBUNIT ELFA"/>
    <property type="match status" value="1"/>
</dbReference>
<dbReference type="InterPro" id="IPR008966">
    <property type="entry name" value="Adhesion_dom_sf"/>
</dbReference>
<proteinExistence type="inferred from homology"/>
<evidence type="ECO:0000256" key="4">
    <source>
        <dbReference type="ARBA" id="ARBA00023263"/>
    </source>
</evidence>
<dbReference type="AlphaFoldDB" id="A0A7X2MIZ7"/>
<comment type="subcellular location">
    <subcellularLocation>
        <location evidence="1">Fimbrium</location>
    </subcellularLocation>
</comment>
<keyword evidence="4" id="KW-0281">Fimbrium</keyword>
<dbReference type="SUPFAM" id="SSF49401">
    <property type="entry name" value="Bacterial adhesins"/>
    <property type="match status" value="1"/>
</dbReference>
<feature type="chain" id="PRO_5030627609" evidence="6">
    <location>
        <begin position="24"/>
        <end position="196"/>
    </location>
</feature>
<gene>
    <name evidence="8" type="ORF">GKC49_02825</name>
</gene>
<reference evidence="8 9" key="1">
    <citation type="submission" date="2019-11" db="EMBL/GenBank/DDBJ databases">
        <title>Draft Genome Sequence of Plant Growth-Promoting Rhizosphere-Associated Bacteria.</title>
        <authorList>
            <person name="Vasilyev I.Y."/>
            <person name="Radchenko V."/>
            <person name="Ilnitskaya E.V."/>
        </authorList>
    </citation>
    <scope>NUCLEOTIDE SEQUENCE [LARGE SCALE GENOMIC DNA]</scope>
    <source>
        <strain evidence="8 9">VRA_MhP_f</strain>
    </source>
</reference>
<evidence type="ECO:0000256" key="1">
    <source>
        <dbReference type="ARBA" id="ARBA00004561"/>
    </source>
</evidence>
<dbReference type="GO" id="GO:0043709">
    <property type="term" value="P:cell adhesion involved in single-species biofilm formation"/>
    <property type="evidence" value="ECO:0007669"/>
    <property type="project" value="TreeGrafter"/>
</dbReference>